<dbReference type="KEGG" id="tsy:THSYN_10430"/>
<dbReference type="AlphaFoldDB" id="A0A2K8UGK0"/>
<accession>A0A2K8UGK0</accession>
<gene>
    <name evidence="2" type="ORF">THSYN_10430</name>
</gene>
<sequence length="163" mass="18768">MRPHGGTALRLTDLLSIREACLRLAVDTQRELLLFSRDLDPDLYDQVPFLDAVRHLALARPQFPVRVLVFEPLAPVRAGHRLIGLSRRLPSRIAIRRVAEDFRTRMDAFLISDGTGYCLRRLADRHAALVEWRAPGAARRLRADFDAIWEHSNEDIELRRIDL</sequence>
<evidence type="ECO:0000313" key="2">
    <source>
        <dbReference type="EMBL" id="AUB84723.1"/>
    </source>
</evidence>
<dbReference type="InterPro" id="IPR057691">
    <property type="entry name" value="DUF7931"/>
</dbReference>
<dbReference type="OrthoDB" id="6080223at2"/>
<evidence type="ECO:0000313" key="3">
    <source>
        <dbReference type="Proteomes" id="UP000232638"/>
    </source>
</evidence>
<dbReference type="Proteomes" id="UP000232638">
    <property type="component" value="Chromosome"/>
</dbReference>
<feature type="domain" description="DUF7931" evidence="1">
    <location>
        <begin position="17"/>
        <end position="160"/>
    </location>
</feature>
<protein>
    <recommendedName>
        <fullName evidence="1">DUF7931 domain-containing protein</fullName>
    </recommendedName>
</protein>
<organism evidence="2 3">
    <name type="scientific">Candidatus Thiodictyon syntrophicum</name>
    <dbReference type="NCBI Taxonomy" id="1166950"/>
    <lineage>
        <taxon>Bacteria</taxon>
        <taxon>Pseudomonadati</taxon>
        <taxon>Pseudomonadota</taxon>
        <taxon>Gammaproteobacteria</taxon>
        <taxon>Chromatiales</taxon>
        <taxon>Chromatiaceae</taxon>
        <taxon>Thiodictyon</taxon>
    </lineage>
</organism>
<reference evidence="2 3" key="1">
    <citation type="submission" date="2017-03" db="EMBL/GenBank/DDBJ databases">
        <title>Complete genome sequence of Candidatus 'Thiodictyon syntrophicum' sp. nov. strain Cad16T, a photolithoautotroph purple sulfur bacterium isolated from an alpine meromictic lake.</title>
        <authorList>
            <person name="Luedin S.M."/>
            <person name="Pothier J.F."/>
            <person name="Danza F."/>
            <person name="Storelli N."/>
            <person name="Wittwer M."/>
            <person name="Tonolla M."/>
        </authorList>
    </citation>
    <scope>NUCLEOTIDE SEQUENCE [LARGE SCALE GENOMIC DNA]</scope>
    <source>
        <strain evidence="2 3">Cad16T</strain>
    </source>
</reference>
<name>A0A2K8UGK0_9GAMM</name>
<proteinExistence type="predicted"/>
<dbReference type="Pfam" id="PF25559">
    <property type="entry name" value="DUF7931"/>
    <property type="match status" value="1"/>
</dbReference>
<evidence type="ECO:0000259" key="1">
    <source>
        <dbReference type="Pfam" id="PF25559"/>
    </source>
</evidence>
<keyword evidence="3" id="KW-1185">Reference proteome</keyword>
<dbReference type="EMBL" id="CP020370">
    <property type="protein sequence ID" value="AUB84723.1"/>
    <property type="molecule type" value="Genomic_DNA"/>
</dbReference>